<protein>
    <submittedName>
        <fullName evidence="1">Uncharacterized protein</fullName>
    </submittedName>
</protein>
<dbReference type="AlphaFoldDB" id="A0A8X6XCI5"/>
<organism evidence="1 2">
    <name type="scientific">Trichonephila inaurata madagascariensis</name>
    <dbReference type="NCBI Taxonomy" id="2747483"/>
    <lineage>
        <taxon>Eukaryota</taxon>
        <taxon>Metazoa</taxon>
        <taxon>Ecdysozoa</taxon>
        <taxon>Arthropoda</taxon>
        <taxon>Chelicerata</taxon>
        <taxon>Arachnida</taxon>
        <taxon>Araneae</taxon>
        <taxon>Araneomorphae</taxon>
        <taxon>Entelegynae</taxon>
        <taxon>Araneoidea</taxon>
        <taxon>Nephilidae</taxon>
        <taxon>Trichonephila</taxon>
        <taxon>Trichonephila inaurata</taxon>
    </lineage>
</organism>
<keyword evidence="2" id="KW-1185">Reference proteome</keyword>
<gene>
    <name evidence="1" type="ORF">TNIN_135991</name>
</gene>
<dbReference type="Proteomes" id="UP000886998">
    <property type="component" value="Unassembled WGS sequence"/>
</dbReference>
<evidence type="ECO:0000313" key="1">
    <source>
        <dbReference type="EMBL" id="GFY50863.1"/>
    </source>
</evidence>
<sequence length="101" mass="11072">MGLDPKNALEWIILCNGDVSGRSWRVASQPLLLIGEQRCPRNTTWRSATSCPSRAVLPSLTPDIYLLDSPGEVESCDNPFTNTPIRNGSVCHVSKSGKMEK</sequence>
<dbReference type="OrthoDB" id="10554869at2759"/>
<accession>A0A8X6XCI5</accession>
<dbReference type="EMBL" id="BMAV01007764">
    <property type="protein sequence ID" value="GFY50863.1"/>
    <property type="molecule type" value="Genomic_DNA"/>
</dbReference>
<name>A0A8X6XCI5_9ARAC</name>
<comment type="caution">
    <text evidence="1">The sequence shown here is derived from an EMBL/GenBank/DDBJ whole genome shotgun (WGS) entry which is preliminary data.</text>
</comment>
<evidence type="ECO:0000313" key="2">
    <source>
        <dbReference type="Proteomes" id="UP000886998"/>
    </source>
</evidence>
<proteinExistence type="predicted"/>
<reference evidence="1" key="1">
    <citation type="submission" date="2020-08" db="EMBL/GenBank/DDBJ databases">
        <title>Multicomponent nature underlies the extraordinary mechanical properties of spider dragline silk.</title>
        <authorList>
            <person name="Kono N."/>
            <person name="Nakamura H."/>
            <person name="Mori M."/>
            <person name="Yoshida Y."/>
            <person name="Ohtoshi R."/>
            <person name="Malay A.D."/>
            <person name="Moran D.A.P."/>
            <person name="Tomita M."/>
            <person name="Numata K."/>
            <person name="Arakawa K."/>
        </authorList>
    </citation>
    <scope>NUCLEOTIDE SEQUENCE</scope>
</reference>